<dbReference type="PANTHER" id="PTHR34385">
    <property type="entry name" value="D-ALANYL-D-ALANINE CARBOXYPEPTIDASE"/>
    <property type="match status" value="1"/>
</dbReference>
<evidence type="ECO:0000313" key="5">
    <source>
        <dbReference type="EMBL" id="GLY74347.1"/>
    </source>
</evidence>
<dbReference type="GO" id="GO:0008233">
    <property type="term" value="F:peptidase activity"/>
    <property type="evidence" value="ECO:0007669"/>
    <property type="project" value="InterPro"/>
</dbReference>
<feature type="domain" description="D-alanyl-D-alanine carboxypeptidase-like core" evidence="4">
    <location>
        <begin position="237"/>
        <end position="343"/>
    </location>
</feature>
<feature type="chain" id="PRO_5040813936" description="D-alanyl-D-alanine carboxypeptidase-like core domain-containing protein" evidence="3">
    <location>
        <begin position="24"/>
        <end position="352"/>
    </location>
</feature>
<dbReference type="EMBL" id="BSTJ01000003">
    <property type="protein sequence ID" value="GLY74347.1"/>
    <property type="molecule type" value="Genomic_DNA"/>
</dbReference>
<keyword evidence="3" id="KW-0732">Signal</keyword>
<proteinExistence type="predicted"/>
<dbReference type="Proteomes" id="UP001165135">
    <property type="component" value="Unassembled WGS sequence"/>
</dbReference>
<organism evidence="5 6">
    <name type="scientific">Actinoallomurus iriomotensis</name>
    <dbReference type="NCBI Taxonomy" id="478107"/>
    <lineage>
        <taxon>Bacteria</taxon>
        <taxon>Bacillati</taxon>
        <taxon>Actinomycetota</taxon>
        <taxon>Actinomycetes</taxon>
        <taxon>Streptosporangiales</taxon>
        <taxon>Thermomonosporaceae</taxon>
        <taxon>Actinoallomurus</taxon>
    </lineage>
</organism>
<gene>
    <name evidence="5" type="ORF">Airi01_026140</name>
</gene>
<protein>
    <recommendedName>
        <fullName evidence="4">D-alanyl-D-alanine carboxypeptidase-like core domain-containing protein</fullName>
    </recommendedName>
</protein>
<sequence>MRSPRPVALIAAVSVFMSLWVTGASDRSSASQTPSPSSVEALRKQADKASAELAKATKTWEDRNKKLKASEEKLKQTLADLGVADEQLNQIREPLARLAANTYKDPGALGIPALIGGKDPDQDLAAATDLTMLSNDQKTLIDKGNQLRKQHEQLAATAQDLQSRNAIEQTRLQQEVSGLKSRAAALTAQLTAALKKLDPSTRLRLTCKKSLVSEARKFPNGLIPARYLCKLPQPGRSLRADAALAFYNLNDAYKRRFGVQMCLTDSYRPLAEQQRIYADRPGMAAVPGHSNHGYGTAVDLCGGVQSQGSAEFNWLQANSKKYEFFHPSWAYSSPFEPWHWEYTKENTPTSSD</sequence>
<feature type="coiled-coil region" evidence="1">
    <location>
        <begin position="144"/>
        <end position="189"/>
    </location>
</feature>
<dbReference type="CDD" id="cd14814">
    <property type="entry name" value="Peptidase_M15"/>
    <property type="match status" value="1"/>
</dbReference>
<evidence type="ECO:0000259" key="4">
    <source>
        <dbReference type="Pfam" id="PF02557"/>
    </source>
</evidence>
<accession>A0A9W6VPD4</accession>
<dbReference type="PANTHER" id="PTHR34385:SF1">
    <property type="entry name" value="PEPTIDOGLYCAN L-ALANYL-D-GLUTAMATE ENDOPEPTIDASE CWLK"/>
    <property type="match status" value="1"/>
</dbReference>
<dbReference type="SUPFAM" id="SSF55166">
    <property type="entry name" value="Hedgehog/DD-peptidase"/>
    <property type="match status" value="1"/>
</dbReference>
<dbReference type="Gene3D" id="3.30.1380.10">
    <property type="match status" value="1"/>
</dbReference>
<dbReference type="InterPro" id="IPR009045">
    <property type="entry name" value="Zn_M74/Hedgehog-like"/>
</dbReference>
<dbReference type="RefSeq" id="WP_285620139.1">
    <property type="nucleotide sequence ID" value="NZ_BSTJ01000003.1"/>
</dbReference>
<feature type="signal peptide" evidence="3">
    <location>
        <begin position="1"/>
        <end position="23"/>
    </location>
</feature>
<comment type="caution">
    <text evidence="5">The sequence shown here is derived from an EMBL/GenBank/DDBJ whole genome shotgun (WGS) entry which is preliminary data.</text>
</comment>
<feature type="region of interest" description="Disordered" evidence="2">
    <location>
        <begin position="26"/>
        <end position="46"/>
    </location>
</feature>
<evidence type="ECO:0000256" key="2">
    <source>
        <dbReference type="SAM" id="MobiDB-lite"/>
    </source>
</evidence>
<keyword evidence="1" id="KW-0175">Coiled coil</keyword>
<evidence type="ECO:0000256" key="3">
    <source>
        <dbReference type="SAM" id="SignalP"/>
    </source>
</evidence>
<dbReference type="InterPro" id="IPR052179">
    <property type="entry name" value="DD-CPase-like"/>
</dbReference>
<feature type="compositionally biased region" description="Low complexity" evidence="2">
    <location>
        <begin position="26"/>
        <end position="38"/>
    </location>
</feature>
<evidence type="ECO:0000256" key="1">
    <source>
        <dbReference type="SAM" id="Coils"/>
    </source>
</evidence>
<dbReference type="GO" id="GO:0006508">
    <property type="term" value="P:proteolysis"/>
    <property type="evidence" value="ECO:0007669"/>
    <property type="project" value="InterPro"/>
</dbReference>
<name>A0A9W6VPD4_9ACTN</name>
<dbReference type="AlphaFoldDB" id="A0A9W6VPD4"/>
<reference evidence="5" key="1">
    <citation type="submission" date="2023-03" db="EMBL/GenBank/DDBJ databases">
        <title>Actinoallomurus iriomotensis NBRC 103681.</title>
        <authorList>
            <person name="Ichikawa N."/>
            <person name="Sato H."/>
            <person name="Tonouchi N."/>
        </authorList>
    </citation>
    <scope>NUCLEOTIDE SEQUENCE</scope>
    <source>
        <strain evidence="5">NBRC 103681</strain>
    </source>
</reference>
<dbReference type="Pfam" id="PF02557">
    <property type="entry name" value="VanY"/>
    <property type="match status" value="1"/>
</dbReference>
<dbReference type="InterPro" id="IPR003709">
    <property type="entry name" value="VanY-like_core_dom"/>
</dbReference>
<evidence type="ECO:0000313" key="6">
    <source>
        <dbReference type="Proteomes" id="UP001165135"/>
    </source>
</evidence>